<protein>
    <recommendedName>
        <fullName evidence="3">Spore coat protein CotH</fullName>
    </recommendedName>
</protein>
<evidence type="ECO:0008006" key="3">
    <source>
        <dbReference type="Google" id="ProtNLM"/>
    </source>
</evidence>
<dbReference type="AlphaFoldDB" id="A0A2R5EQG6"/>
<gene>
    <name evidence="1" type="ORF">PAT3040_00128</name>
</gene>
<organism evidence="1 2">
    <name type="scientific">Paenibacillus agaridevorans</name>
    <dbReference type="NCBI Taxonomy" id="171404"/>
    <lineage>
        <taxon>Bacteria</taxon>
        <taxon>Bacillati</taxon>
        <taxon>Bacillota</taxon>
        <taxon>Bacilli</taxon>
        <taxon>Bacillales</taxon>
        <taxon>Paenibacillaceae</taxon>
        <taxon>Paenibacillus</taxon>
    </lineage>
</organism>
<keyword evidence="2" id="KW-1185">Reference proteome</keyword>
<reference evidence="1 2" key="1">
    <citation type="submission" date="2017-08" db="EMBL/GenBank/DDBJ databases">
        <title>Substantial Increase in Enzyme Production by Combined Drug-Resistance Mutations in Paenibacillus agaridevorans.</title>
        <authorList>
            <person name="Tanaka Y."/>
            <person name="Funane K."/>
            <person name="Hosaka T."/>
            <person name="Shiwa Y."/>
            <person name="Fujita N."/>
            <person name="Miyazaki T."/>
            <person name="Yoshikawa H."/>
            <person name="Murakami K."/>
            <person name="Kasahara K."/>
            <person name="Inaoka T."/>
            <person name="Hiraga Y."/>
            <person name="Ochi K."/>
        </authorList>
    </citation>
    <scope>NUCLEOTIDE SEQUENCE [LARGE SCALE GENOMIC DNA]</scope>
    <source>
        <strain evidence="1 2">T-3040</strain>
    </source>
</reference>
<comment type="caution">
    <text evidence="1">The sequence shown here is derived from an EMBL/GenBank/DDBJ whole genome shotgun (WGS) entry which is preliminary data.</text>
</comment>
<accession>A0A2R5EQG6</accession>
<evidence type="ECO:0000313" key="1">
    <source>
        <dbReference type="EMBL" id="GBG05644.1"/>
    </source>
</evidence>
<dbReference type="InterPro" id="IPR014867">
    <property type="entry name" value="Spore_coat_CotH_CotH2/3/7"/>
</dbReference>
<dbReference type="EMBL" id="BDQX01000011">
    <property type="protein sequence ID" value="GBG05644.1"/>
    <property type="molecule type" value="Genomic_DNA"/>
</dbReference>
<dbReference type="Proteomes" id="UP000245202">
    <property type="component" value="Unassembled WGS sequence"/>
</dbReference>
<dbReference type="Pfam" id="PF08757">
    <property type="entry name" value="CotH"/>
    <property type="match status" value="1"/>
</dbReference>
<name>A0A2R5EQG6_9BACL</name>
<sequence length="407" mass="48101">MLRSDLSIFDTQGENNYLTDEPALSTLADIRYRGNTSLHFDKKSYLVKLVHADGTENKQEVAGMPAHDNWVLNGPFLDKTLIRNYLSMNISAEIMGYAPRVRFVELFVNEQYQGVYVLMETISQGTERVNISSYKDGDPFTSYILRIDRGDTPENELNNFSKYIKRIPPNTETNRYMMNVEYPATRKLTPALKEYIERDFSKFEKSLYSYDYDDDDYGYESFIDTQSFVDFFIINEFFQNYDAAIYSTYFYKDIRGKITIGPVWDFNNAFDNYMEVAHDGTGFALHDRTWYFMLTKEKAFVDAIVHRYKTLRKTTLSEDYLMNYMDETVAYLGDARDRNFEVWGYSFDPSKLTERSLLEPYERNITSYDQAIEQMKAFIKKRGSWMDEHIETLYQYSHESNNKKFNH</sequence>
<proteinExistence type="predicted"/>
<evidence type="ECO:0000313" key="2">
    <source>
        <dbReference type="Proteomes" id="UP000245202"/>
    </source>
</evidence>